<dbReference type="InterPro" id="IPR000873">
    <property type="entry name" value="AMP-dep_synth/lig_dom"/>
</dbReference>
<comment type="similarity">
    <text evidence="1">Belongs to the ATP-dependent AMP-binding enzyme family.</text>
</comment>
<reference evidence="4 5" key="1">
    <citation type="journal article" date="2019" name="Emerg. Microbes Infect.">
        <title>Comprehensive subspecies identification of 175 nontuberculous mycobacteria species based on 7547 genomic profiles.</title>
        <authorList>
            <person name="Matsumoto Y."/>
            <person name="Kinjo T."/>
            <person name="Motooka D."/>
            <person name="Nabeya D."/>
            <person name="Jung N."/>
            <person name="Uechi K."/>
            <person name="Horii T."/>
            <person name="Iida T."/>
            <person name="Fujita J."/>
            <person name="Nakamura S."/>
        </authorList>
    </citation>
    <scope>NUCLEOTIDE SEQUENCE [LARGE SCALE GENOMIC DNA]</scope>
    <source>
        <strain evidence="4 5">JCM 12143</strain>
    </source>
</reference>
<evidence type="ECO:0000313" key="4">
    <source>
        <dbReference type="EMBL" id="BBX20614.1"/>
    </source>
</evidence>
<organism evidence="4 5">
    <name type="scientific">Mycolicibacter terrae</name>
    <dbReference type="NCBI Taxonomy" id="1788"/>
    <lineage>
        <taxon>Bacteria</taxon>
        <taxon>Bacillati</taxon>
        <taxon>Actinomycetota</taxon>
        <taxon>Actinomycetes</taxon>
        <taxon>Mycobacteriales</taxon>
        <taxon>Mycobacteriaceae</taxon>
        <taxon>Mycolicibacter</taxon>
    </lineage>
</organism>
<protein>
    <recommendedName>
        <fullName evidence="3">AMP-dependent synthetase/ligase domain-containing protein</fullName>
    </recommendedName>
</protein>
<gene>
    <name evidence="4" type="ORF">MTER_00250</name>
</gene>
<dbReference type="PANTHER" id="PTHR22754">
    <property type="entry name" value="DISCO-INTERACTING PROTEIN 2 DIP2 -RELATED"/>
    <property type="match status" value="1"/>
</dbReference>
<dbReference type="RefSeq" id="WP_268967512.1">
    <property type="nucleotide sequence ID" value="NZ_AP022564.1"/>
</dbReference>
<dbReference type="GO" id="GO:0006633">
    <property type="term" value="P:fatty acid biosynthetic process"/>
    <property type="evidence" value="ECO:0007669"/>
    <property type="project" value="TreeGrafter"/>
</dbReference>
<name>A0AAD1HTX2_9MYCO</name>
<dbReference type="GO" id="GO:0005886">
    <property type="term" value="C:plasma membrane"/>
    <property type="evidence" value="ECO:0007669"/>
    <property type="project" value="TreeGrafter"/>
</dbReference>
<proteinExistence type="inferred from homology"/>
<evidence type="ECO:0000259" key="3">
    <source>
        <dbReference type="Pfam" id="PF00501"/>
    </source>
</evidence>
<feature type="compositionally biased region" description="Basic residues" evidence="2">
    <location>
        <begin position="151"/>
        <end position="163"/>
    </location>
</feature>
<sequence length="163" mass="17880">MAEPTTSATPTVPDTLVDLMRQQAARHQDTPAFIFCPDGDVEQDRITYRELDRRARSIAVNLQRQGAAGERVLVLCRPGVDSVAGLFGCFYAGAVAVPVDEHWPIRRIETVVPEARPFRPGDGQDTVQDEGRRGRPGRRNRLALAGDGRGLRRRGGLGAPGRR</sequence>
<dbReference type="PANTHER" id="PTHR22754:SF32">
    <property type="entry name" value="DISCO-INTERACTING PROTEIN 2"/>
    <property type="match status" value="1"/>
</dbReference>
<dbReference type="AlphaFoldDB" id="A0AAD1HTX2"/>
<dbReference type="Pfam" id="PF00501">
    <property type="entry name" value="AMP-binding"/>
    <property type="match status" value="1"/>
</dbReference>
<dbReference type="InterPro" id="IPR042099">
    <property type="entry name" value="ANL_N_sf"/>
</dbReference>
<dbReference type="Proteomes" id="UP000467636">
    <property type="component" value="Chromosome"/>
</dbReference>
<accession>A0AAD1HTX2</accession>
<feature type="domain" description="AMP-dependent synthetase/ligase" evidence="3">
    <location>
        <begin position="21"/>
        <end position="116"/>
    </location>
</feature>
<evidence type="ECO:0000256" key="1">
    <source>
        <dbReference type="ARBA" id="ARBA00006432"/>
    </source>
</evidence>
<evidence type="ECO:0000313" key="5">
    <source>
        <dbReference type="Proteomes" id="UP000467636"/>
    </source>
</evidence>
<dbReference type="EMBL" id="AP022564">
    <property type="protein sequence ID" value="BBX20614.1"/>
    <property type="molecule type" value="Genomic_DNA"/>
</dbReference>
<feature type="region of interest" description="Disordered" evidence="2">
    <location>
        <begin position="115"/>
        <end position="163"/>
    </location>
</feature>
<dbReference type="Gene3D" id="3.40.50.12780">
    <property type="entry name" value="N-terminal domain of ligase-like"/>
    <property type="match status" value="1"/>
</dbReference>
<keyword evidence="5" id="KW-1185">Reference proteome</keyword>
<dbReference type="GO" id="GO:0070566">
    <property type="term" value="F:adenylyltransferase activity"/>
    <property type="evidence" value="ECO:0007669"/>
    <property type="project" value="TreeGrafter"/>
</dbReference>
<evidence type="ECO:0000256" key="2">
    <source>
        <dbReference type="SAM" id="MobiDB-lite"/>
    </source>
</evidence>
<dbReference type="SUPFAM" id="SSF56801">
    <property type="entry name" value="Acetyl-CoA synthetase-like"/>
    <property type="match status" value="1"/>
</dbReference>